<evidence type="ECO:0000313" key="3">
    <source>
        <dbReference type="Proteomes" id="UP000000749"/>
    </source>
</evidence>
<dbReference type="PANTHER" id="PTHR35535">
    <property type="entry name" value="HEAT SHOCK PROTEIN HSLJ"/>
    <property type="match status" value="1"/>
</dbReference>
<dbReference type="Pfam" id="PF03724">
    <property type="entry name" value="META"/>
    <property type="match status" value="1"/>
</dbReference>
<accession>A0A0H3MQH2</accession>
<dbReference type="PATRIC" id="fig|585057.6.peg.1774"/>
<protein>
    <submittedName>
        <fullName evidence="2">Heat-inducible protein</fullName>
    </submittedName>
</protein>
<dbReference type="InterPro" id="IPR038670">
    <property type="entry name" value="HslJ-like_sf"/>
</dbReference>
<feature type="domain" description="DUF306" evidence="1">
    <location>
        <begin position="44"/>
        <end position="148"/>
    </location>
</feature>
<dbReference type="KEGG" id="ect:ECIAI39_1700"/>
<name>A0A0H3MQH2_ECO7I</name>
<dbReference type="AlphaFoldDB" id="A0A0H3MQH2"/>
<dbReference type="EMBL" id="CU928164">
    <property type="protein sequence ID" value="CAR17831.1"/>
    <property type="molecule type" value="Genomic_DNA"/>
</dbReference>
<dbReference type="STRING" id="585057.ECIAI39_1700"/>
<dbReference type="Proteomes" id="UP000000749">
    <property type="component" value="Chromosome"/>
</dbReference>
<dbReference type="InterPro" id="IPR053147">
    <property type="entry name" value="Hsp_HslJ-like"/>
</dbReference>
<dbReference type="Gene3D" id="2.40.128.270">
    <property type="match status" value="1"/>
</dbReference>
<proteinExistence type="predicted"/>
<reference evidence="3" key="1">
    <citation type="journal article" date="2009" name="PLoS Genet.">
        <title>Organised genome dynamics in the Escherichia coli species results in highly diverse adaptive paths.</title>
        <authorList>
            <person name="Touchon M."/>
            <person name="Hoede C."/>
            <person name="Tenaillon O."/>
            <person name="Barbe V."/>
            <person name="Baeriswyl S."/>
            <person name="Bidet P."/>
            <person name="Bingen E."/>
            <person name="Bonacorsi S."/>
            <person name="Bouchier C."/>
            <person name="Bouvet O."/>
            <person name="Calteau A."/>
            <person name="Chiapello H."/>
            <person name="Clermont O."/>
            <person name="Cruveiller S."/>
            <person name="Danchin A."/>
            <person name="Diard M."/>
            <person name="Dossat C."/>
            <person name="Karoui M.E."/>
            <person name="Frapy E."/>
            <person name="Garry L."/>
            <person name="Ghigo J.M."/>
            <person name="Gilles A.M."/>
            <person name="Johnson J."/>
            <person name="Le Bouguenec C."/>
            <person name="Lescat M."/>
            <person name="Mangenot S."/>
            <person name="Martinez-Jehanne V."/>
            <person name="Matic I."/>
            <person name="Nassif X."/>
            <person name="Oztas S."/>
            <person name="Petit M.A."/>
            <person name="Pichon C."/>
            <person name="Rouy Z."/>
            <person name="Ruf C.S."/>
            <person name="Schneider D."/>
            <person name="Tourret J."/>
            <person name="Vacherie B."/>
            <person name="Vallenet D."/>
            <person name="Medigue C."/>
            <person name="Rocha E.P.C."/>
            <person name="Denamur E."/>
        </authorList>
    </citation>
    <scope>NUCLEOTIDE SEQUENCE [LARGE SCALE GENOMIC DNA]</scope>
    <source>
        <strain evidence="3">IAI39 / ExPEC</strain>
    </source>
</reference>
<dbReference type="HOGENOM" id="CLU_075808_1_0_6"/>
<gene>
    <name evidence="2" type="primary">hslJ</name>
    <name evidence="2" type="ordered locus">ECIAI39_1700</name>
</gene>
<organism evidence="2 3">
    <name type="scientific">Escherichia coli O7:K1 (strain IAI39 / ExPEC)</name>
    <dbReference type="NCBI Taxonomy" id="585057"/>
    <lineage>
        <taxon>Bacteria</taxon>
        <taxon>Pseudomonadati</taxon>
        <taxon>Pseudomonadota</taxon>
        <taxon>Gammaproteobacteria</taxon>
        <taxon>Enterobacterales</taxon>
        <taxon>Enterobacteriaceae</taxon>
        <taxon>Escherichia</taxon>
    </lineage>
</organism>
<dbReference type="NCBIfam" id="NF007766">
    <property type="entry name" value="PRK10449.1"/>
    <property type="match status" value="1"/>
</dbReference>
<sequence length="156" mass="17052">MTDFGGKTSIFSHPVYLFLRKFSLQDSRGGSGCVSNDKIAVTPEQLQHHRFVLESVNGKPVTSDKNPPEISFGEKMMISGSMCNRFSGEGKLSNGELTAKGLAMTRMMCANPQLNELDNTISKMLKEGAQVDLTANQLTLATAKQTLTYKLADLMN</sequence>
<dbReference type="InterPro" id="IPR005184">
    <property type="entry name" value="DUF306_Meta_HslJ"/>
</dbReference>
<evidence type="ECO:0000313" key="2">
    <source>
        <dbReference type="EMBL" id="CAR17831.1"/>
    </source>
</evidence>
<dbReference type="FunFam" id="2.40.128.270:FF:000001">
    <property type="entry name" value="Heat shock protein HslJ"/>
    <property type="match status" value="1"/>
</dbReference>
<evidence type="ECO:0000259" key="1">
    <source>
        <dbReference type="Pfam" id="PF03724"/>
    </source>
</evidence>
<dbReference type="PANTHER" id="PTHR35535:SF1">
    <property type="entry name" value="HEAT SHOCK PROTEIN HSLJ"/>
    <property type="match status" value="1"/>
</dbReference>